<organism evidence="10 11">
    <name type="scientific">Allokutzneria albata</name>
    <name type="common">Kibdelosporangium albatum</name>
    <dbReference type="NCBI Taxonomy" id="211114"/>
    <lineage>
        <taxon>Bacteria</taxon>
        <taxon>Bacillati</taxon>
        <taxon>Actinomycetota</taxon>
        <taxon>Actinomycetes</taxon>
        <taxon>Pseudonocardiales</taxon>
        <taxon>Pseudonocardiaceae</taxon>
        <taxon>Allokutzneria</taxon>
    </lineage>
</organism>
<dbReference type="GO" id="GO:0005524">
    <property type="term" value="F:ATP binding"/>
    <property type="evidence" value="ECO:0007669"/>
    <property type="project" value="UniProtKB-KW"/>
</dbReference>
<dbReference type="Pfam" id="PF00005">
    <property type="entry name" value="ABC_tran"/>
    <property type="match status" value="1"/>
</dbReference>
<comment type="subcellular location">
    <subcellularLocation>
        <location evidence="1">Cell membrane</location>
        <topology evidence="1">Multi-pass membrane protein</topology>
    </subcellularLocation>
</comment>
<dbReference type="InterPro" id="IPR027417">
    <property type="entry name" value="P-loop_NTPase"/>
</dbReference>
<dbReference type="EMBL" id="LT629701">
    <property type="protein sequence ID" value="SDN62848.1"/>
    <property type="molecule type" value="Genomic_DNA"/>
</dbReference>
<keyword evidence="5 7" id="KW-1133">Transmembrane helix</keyword>
<evidence type="ECO:0000256" key="4">
    <source>
        <dbReference type="ARBA" id="ARBA00022840"/>
    </source>
</evidence>
<dbReference type="SMART" id="SM00382">
    <property type="entry name" value="AAA"/>
    <property type="match status" value="1"/>
</dbReference>
<keyword evidence="6 7" id="KW-0472">Membrane</keyword>
<evidence type="ECO:0000313" key="10">
    <source>
        <dbReference type="EMBL" id="SDN62848.1"/>
    </source>
</evidence>
<keyword evidence="4 10" id="KW-0067">ATP-binding</keyword>
<accession>A0A1H0CYB6</accession>
<dbReference type="PROSITE" id="PS00211">
    <property type="entry name" value="ABC_TRANSPORTER_1"/>
    <property type="match status" value="1"/>
</dbReference>
<evidence type="ECO:0000256" key="1">
    <source>
        <dbReference type="ARBA" id="ARBA00004651"/>
    </source>
</evidence>
<evidence type="ECO:0000313" key="11">
    <source>
        <dbReference type="Proteomes" id="UP000183376"/>
    </source>
</evidence>
<dbReference type="PANTHER" id="PTHR43394:SF1">
    <property type="entry name" value="ATP-BINDING CASSETTE SUB-FAMILY B MEMBER 10, MITOCHONDRIAL"/>
    <property type="match status" value="1"/>
</dbReference>
<dbReference type="SUPFAM" id="SSF90123">
    <property type="entry name" value="ABC transporter transmembrane region"/>
    <property type="match status" value="1"/>
</dbReference>
<evidence type="ECO:0000259" key="8">
    <source>
        <dbReference type="PROSITE" id="PS50893"/>
    </source>
</evidence>
<evidence type="ECO:0000259" key="9">
    <source>
        <dbReference type="PROSITE" id="PS50929"/>
    </source>
</evidence>
<dbReference type="STRING" id="211114.SAMN04489726_7483"/>
<dbReference type="eggNOG" id="COG4987">
    <property type="taxonomic scope" value="Bacteria"/>
</dbReference>
<dbReference type="GO" id="GO:0015421">
    <property type="term" value="F:ABC-type oligopeptide transporter activity"/>
    <property type="evidence" value="ECO:0007669"/>
    <property type="project" value="TreeGrafter"/>
</dbReference>
<dbReference type="InterPro" id="IPR036640">
    <property type="entry name" value="ABC1_TM_sf"/>
</dbReference>
<feature type="transmembrane region" description="Helical" evidence="7">
    <location>
        <begin position="38"/>
        <end position="56"/>
    </location>
</feature>
<dbReference type="Gene3D" id="1.20.1560.10">
    <property type="entry name" value="ABC transporter type 1, transmembrane domain"/>
    <property type="match status" value="1"/>
</dbReference>
<dbReference type="Gene3D" id="3.40.50.300">
    <property type="entry name" value="P-loop containing nucleotide triphosphate hydrolases"/>
    <property type="match status" value="1"/>
</dbReference>
<dbReference type="PANTHER" id="PTHR43394">
    <property type="entry name" value="ATP-DEPENDENT PERMEASE MDL1, MITOCHONDRIAL"/>
    <property type="match status" value="1"/>
</dbReference>
<keyword evidence="2 7" id="KW-0812">Transmembrane</keyword>
<sequence>MKSLAVAAGVAGEVCGVGLVVAAAWLITRAAEQPPISALGLAIVAVRGFAIFRGVFRYAERLTGHDVALREVADRRVAVYESLVHQGVSDADALKRMVSDVDSVQDRLLRVRFPVTIALISSAVALTVCLLVQPEAGAVLAAGLALVATVIPAATALASRRTAERKADAHAELTARSLDLVDGAQELAAAGATGAALARADEQAKAVHRVERRAAHIDSAAKATVVLLQGLIAAAVLSFADNQVNAAVLTFTTLAAFELVMPLVDAAQRWYPKANIHKGQTRCLHTELAPGTTAVIGASGAGKTTLLATLAEKHPDARSLTHDAHLFRTSVRANLILAKPDATEAQLREALRQAALLDVVDELPDGLETVVGEGGHGLSGGQRQRMLLARALLADPPVLLLDEPTEGLDQELADAVLDAVLAARADRTTVVVTHETRLERFDRVVELDGGRIIYEGEPRCRNAPASC</sequence>
<feature type="transmembrane region" description="Helical" evidence="7">
    <location>
        <begin position="113"/>
        <end position="133"/>
    </location>
</feature>
<evidence type="ECO:0000256" key="2">
    <source>
        <dbReference type="ARBA" id="ARBA00022692"/>
    </source>
</evidence>
<feature type="transmembrane region" description="Helical" evidence="7">
    <location>
        <begin position="139"/>
        <end position="158"/>
    </location>
</feature>
<dbReference type="InterPro" id="IPR003439">
    <property type="entry name" value="ABC_transporter-like_ATP-bd"/>
</dbReference>
<evidence type="ECO:0000256" key="3">
    <source>
        <dbReference type="ARBA" id="ARBA00022741"/>
    </source>
</evidence>
<dbReference type="InterPro" id="IPR011527">
    <property type="entry name" value="ABC1_TM_dom"/>
</dbReference>
<gene>
    <name evidence="10" type="ORF">SAMN04489726_7483</name>
</gene>
<dbReference type="PROSITE" id="PS50929">
    <property type="entry name" value="ABC_TM1F"/>
    <property type="match status" value="1"/>
</dbReference>
<dbReference type="InterPro" id="IPR017871">
    <property type="entry name" value="ABC_transporter-like_CS"/>
</dbReference>
<keyword evidence="11" id="KW-1185">Reference proteome</keyword>
<dbReference type="GO" id="GO:0016887">
    <property type="term" value="F:ATP hydrolysis activity"/>
    <property type="evidence" value="ECO:0007669"/>
    <property type="project" value="InterPro"/>
</dbReference>
<protein>
    <submittedName>
        <fullName evidence="10">ATP-binding cassette, subfamily C, CydC</fullName>
    </submittedName>
</protein>
<evidence type="ECO:0000256" key="5">
    <source>
        <dbReference type="ARBA" id="ARBA00022989"/>
    </source>
</evidence>
<feature type="domain" description="ABC transporter" evidence="8">
    <location>
        <begin position="261"/>
        <end position="467"/>
    </location>
</feature>
<name>A0A1H0CYB6_ALLAB</name>
<evidence type="ECO:0000256" key="7">
    <source>
        <dbReference type="SAM" id="Phobius"/>
    </source>
</evidence>
<dbReference type="InterPro" id="IPR003593">
    <property type="entry name" value="AAA+_ATPase"/>
</dbReference>
<keyword evidence="3" id="KW-0547">Nucleotide-binding</keyword>
<dbReference type="GO" id="GO:0005886">
    <property type="term" value="C:plasma membrane"/>
    <property type="evidence" value="ECO:0007669"/>
    <property type="project" value="UniProtKB-SubCell"/>
</dbReference>
<feature type="domain" description="ABC transmembrane type-1" evidence="9">
    <location>
        <begin position="4"/>
        <end position="270"/>
    </location>
</feature>
<proteinExistence type="predicted"/>
<evidence type="ECO:0000256" key="6">
    <source>
        <dbReference type="ARBA" id="ARBA00023136"/>
    </source>
</evidence>
<dbReference type="InterPro" id="IPR039421">
    <property type="entry name" value="Type_1_exporter"/>
</dbReference>
<reference evidence="10 11" key="1">
    <citation type="submission" date="2016-10" db="EMBL/GenBank/DDBJ databases">
        <authorList>
            <person name="de Groot N.N."/>
        </authorList>
    </citation>
    <scope>NUCLEOTIDE SEQUENCE [LARGE SCALE GENOMIC DNA]</scope>
    <source>
        <strain evidence="10 11">DSM 44149</strain>
    </source>
</reference>
<dbReference type="PROSITE" id="PS50893">
    <property type="entry name" value="ABC_TRANSPORTER_2"/>
    <property type="match status" value="1"/>
</dbReference>
<dbReference type="SUPFAM" id="SSF52540">
    <property type="entry name" value="P-loop containing nucleoside triphosphate hydrolases"/>
    <property type="match status" value="1"/>
</dbReference>
<dbReference type="AlphaFoldDB" id="A0A1H0CYB6"/>
<dbReference type="Proteomes" id="UP000183376">
    <property type="component" value="Chromosome I"/>
</dbReference>